<organism evidence="1">
    <name type="scientific">Borrelia coriaceae ATCC 43381</name>
    <dbReference type="NCBI Taxonomy" id="1408429"/>
    <lineage>
        <taxon>Bacteria</taxon>
        <taxon>Pseudomonadati</taxon>
        <taxon>Spirochaetota</taxon>
        <taxon>Spirochaetia</taxon>
        <taxon>Spirochaetales</taxon>
        <taxon>Borreliaceae</taxon>
        <taxon>Borrelia</taxon>
    </lineage>
</organism>
<protein>
    <submittedName>
        <fullName evidence="1">Uncharacterized protein</fullName>
    </submittedName>
</protein>
<proteinExistence type="predicted"/>
<keyword evidence="1" id="KW-0614">Plasmid</keyword>
<geneLocation type="plasmid" evidence="1">
    <name>unnamed</name>
</geneLocation>
<dbReference type="RefSeq" id="WP_155806422.1">
    <property type="nucleotide sequence ID" value="NZ_CP005747.1"/>
</dbReference>
<gene>
    <name evidence="1" type="ORF">BCO_0900064</name>
</gene>
<dbReference type="EMBL" id="CP005747">
    <property type="protein sequence ID" value="AHH11234.1"/>
    <property type="molecule type" value="Genomic_DNA"/>
</dbReference>
<sequence>MSTLDFVESRINDEKSMMEKVIKKEVRGVVYKLINGFGKEFGSVKTGSLYNCGV</sequence>
<dbReference type="AlphaFoldDB" id="W5SVJ7"/>
<evidence type="ECO:0000313" key="1">
    <source>
        <dbReference type="EMBL" id="AHH11234.1"/>
    </source>
</evidence>
<name>W5SVJ7_9SPIR</name>
<reference evidence="1" key="1">
    <citation type="submission" date="2013-04" db="EMBL/GenBank/DDBJ databases">
        <title>Comparative Genomics of Relapsing Fever Spirochetes.</title>
        <authorList>
            <person name="Schwan T.G."/>
            <person name="Raffel S.J."/>
            <person name="Porcella S.F."/>
            <person name="Martens C.A."/>
            <person name="Bruno D.P."/>
            <person name="Ricklefs S.M."/>
            <person name="Barbian K.B."/>
        </authorList>
    </citation>
    <scope>NUCLEOTIDE SEQUENCE</scope>
    <source>
        <strain evidence="1">Co53</strain>
        <plasmid evidence="1">unnamed</plasmid>
    </source>
</reference>
<accession>W5SVJ7</accession>
<dbReference type="HOGENOM" id="CLU_3040952_0_0_12"/>